<evidence type="ECO:0000313" key="1">
    <source>
        <dbReference type="EMBL" id="EKR63224.1"/>
    </source>
</evidence>
<gene>
    <name evidence="1" type="ORF">LEP1GSC036_3004</name>
</gene>
<accession>A0A828Z0F5</accession>
<name>A0A828Z0F5_9LEPT</name>
<proteinExistence type="predicted"/>
<evidence type="ECO:0000313" key="2">
    <source>
        <dbReference type="Proteomes" id="UP000001338"/>
    </source>
</evidence>
<dbReference type="AlphaFoldDB" id="A0A828Z0F5"/>
<reference evidence="1 2" key="1">
    <citation type="submission" date="2012-10" db="EMBL/GenBank/DDBJ databases">
        <authorList>
            <person name="Harkins D.M."/>
            <person name="Durkin A.S."/>
            <person name="Brinkac L.M."/>
            <person name="Haft D.H."/>
            <person name="Selengut J.D."/>
            <person name="Sanka R."/>
            <person name="DePew J."/>
            <person name="Purushe J."/>
            <person name="Whelen A.C."/>
            <person name="Vinetz J.M."/>
            <person name="Sutton G.G."/>
            <person name="Nierman W.C."/>
            <person name="Fouts D.E."/>
        </authorList>
    </citation>
    <scope>NUCLEOTIDE SEQUENCE [LARGE SCALE GENOMIC DNA]</scope>
    <source>
        <strain evidence="1 2">2006001853</strain>
    </source>
</reference>
<protein>
    <recommendedName>
        <fullName evidence="3">HEAT repeat protein</fullName>
    </recommendedName>
</protein>
<sequence length="168" mass="18621">MSNASLRDQVARLATTDPEAAYERAKRIDAPWYRTQALSHVAKHMRPDAKSIKVLKESLQTAKSQDDPYAVCASSAWPIAVLIQRAQYKLAAAEVEEAFSLSTRIENRGSRVQALLLLLQAAFALGLKYQTRIIRGIPRYVEPGPQLASAARYKKRAPNACSTRPRAS</sequence>
<organism evidence="1 2">
    <name type="scientific">Leptospira weilii str. 2006001853</name>
    <dbReference type="NCBI Taxonomy" id="1001589"/>
    <lineage>
        <taxon>Bacteria</taxon>
        <taxon>Pseudomonadati</taxon>
        <taxon>Spirochaetota</taxon>
        <taxon>Spirochaetia</taxon>
        <taxon>Leptospirales</taxon>
        <taxon>Leptospiraceae</taxon>
        <taxon>Leptospira</taxon>
    </lineage>
</organism>
<evidence type="ECO:0008006" key="3">
    <source>
        <dbReference type="Google" id="ProtNLM"/>
    </source>
</evidence>
<comment type="caution">
    <text evidence="1">The sequence shown here is derived from an EMBL/GenBank/DDBJ whole genome shotgun (WGS) entry which is preliminary data.</text>
</comment>
<dbReference type="Proteomes" id="UP000001338">
    <property type="component" value="Unassembled WGS sequence"/>
</dbReference>
<dbReference type="EMBL" id="AFLV02000062">
    <property type="protein sequence ID" value="EKR63224.1"/>
    <property type="molecule type" value="Genomic_DNA"/>
</dbReference>